<evidence type="ECO:0000313" key="3">
    <source>
        <dbReference type="Proteomes" id="UP000823046"/>
    </source>
</evidence>
<keyword evidence="3" id="KW-1185">Reference proteome</keyword>
<name>A0ABQ7J4Y2_9APIC</name>
<dbReference type="InterPro" id="IPR029062">
    <property type="entry name" value="Class_I_gatase-like"/>
</dbReference>
<dbReference type="SUPFAM" id="SSF52317">
    <property type="entry name" value="Class I glutamine amidotransferase-like"/>
    <property type="match status" value="1"/>
</dbReference>
<sequence length="310" mass="34708">MENGVSDLPRILKIALLHTDKEESYGQRLQCLFEEWFQAIIEDYNNHSLSSSNIVRKFHQPIFVELVKVDALNENYPTTEEWNSFDGVLVPGSSSSAFENEKWILGLKNIIRKLFVNRKPLLGICFGHQIINAALGGKVAQNKHGTVVGRVSSEITTPLEKTKSFMQKYTTISDFSSNGAQKISLLHSHRDIVTSLPSSFAVLLEDGSLQQENVRCWRVAGSQNSENNVMFHASGEGLPFVFTVQGHPELSTNSGVFSFRDISYARFQKTKDISEIQLQKSLKESTASTDSLVIGRIALELFLRGKLDLI</sequence>
<comment type="caution">
    <text evidence="2">The sequence shown here is derived from an EMBL/GenBank/DDBJ whole genome shotgun (WGS) entry which is preliminary data.</text>
</comment>
<accession>A0ABQ7J4Y2</accession>
<proteinExistence type="predicted"/>
<feature type="domain" description="Glutamine amidotransferase" evidence="1">
    <location>
        <begin position="64"/>
        <end position="252"/>
    </location>
</feature>
<dbReference type="Pfam" id="PF00117">
    <property type="entry name" value="GATase"/>
    <property type="match status" value="1"/>
</dbReference>
<dbReference type="Gene3D" id="3.40.50.880">
    <property type="match status" value="1"/>
</dbReference>
<dbReference type="CDD" id="cd01741">
    <property type="entry name" value="GATase1_1"/>
    <property type="match status" value="1"/>
</dbReference>
<dbReference type="InterPro" id="IPR017926">
    <property type="entry name" value="GATASE"/>
</dbReference>
<reference evidence="2 3" key="1">
    <citation type="journal article" date="2020" name="bioRxiv">
        <title>Metabolic contributions of an alphaproteobacterial endosymbiont in the apicomplexan Cardiosporidium cionae.</title>
        <authorList>
            <person name="Hunter E.S."/>
            <person name="Paight C.J."/>
            <person name="Lane C.E."/>
        </authorList>
    </citation>
    <scope>NUCLEOTIDE SEQUENCE [LARGE SCALE GENOMIC DNA]</scope>
    <source>
        <strain evidence="2">ESH_2018</strain>
    </source>
</reference>
<organism evidence="2 3">
    <name type="scientific">Cardiosporidium cionae</name>
    <dbReference type="NCBI Taxonomy" id="476202"/>
    <lineage>
        <taxon>Eukaryota</taxon>
        <taxon>Sar</taxon>
        <taxon>Alveolata</taxon>
        <taxon>Apicomplexa</taxon>
        <taxon>Aconoidasida</taxon>
        <taxon>Nephromycida</taxon>
        <taxon>Cardiosporidium</taxon>
    </lineage>
</organism>
<dbReference type="PANTHER" id="PTHR42695:SF5">
    <property type="entry name" value="GLUTAMINE AMIDOTRANSFERASE YLR126C-RELATED"/>
    <property type="match status" value="1"/>
</dbReference>
<protein>
    <submittedName>
        <fullName evidence="2">Glutamine amidotransferase-like protein</fullName>
    </submittedName>
</protein>
<dbReference type="EMBL" id="JADAQX010001373">
    <property type="protein sequence ID" value="KAF8817836.1"/>
    <property type="molecule type" value="Genomic_DNA"/>
</dbReference>
<gene>
    <name evidence="2" type="ORF">IE077_000612</name>
</gene>
<dbReference type="Proteomes" id="UP000823046">
    <property type="component" value="Unassembled WGS sequence"/>
</dbReference>
<dbReference type="PROSITE" id="PS51273">
    <property type="entry name" value="GATASE_TYPE_1"/>
    <property type="match status" value="1"/>
</dbReference>
<dbReference type="InterPro" id="IPR044992">
    <property type="entry name" value="ChyE-like"/>
</dbReference>
<evidence type="ECO:0000313" key="2">
    <source>
        <dbReference type="EMBL" id="KAF8817836.1"/>
    </source>
</evidence>
<evidence type="ECO:0000259" key="1">
    <source>
        <dbReference type="Pfam" id="PF00117"/>
    </source>
</evidence>
<dbReference type="PANTHER" id="PTHR42695">
    <property type="entry name" value="GLUTAMINE AMIDOTRANSFERASE YLR126C-RELATED"/>
    <property type="match status" value="1"/>
</dbReference>